<dbReference type="PANTHER" id="PTHR37947">
    <property type="entry name" value="BLL2462 PROTEIN"/>
    <property type="match status" value="1"/>
</dbReference>
<keyword evidence="4" id="KW-1185">Reference proteome</keyword>
<evidence type="ECO:0000256" key="1">
    <source>
        <dbReference type="SAM" id="MobiDB-lite"/>
    </source>
</evidence>
<organism evidence="3 4">
    <name type="scientific">Stratiformator vulcanicus</name>
    <dbReference type="NCBI Taxonomy" id="2527980"/>
    <lineage>
        <taxon>Bacteria</taxon>
        <taxon>Pseudomonadati</taxon>
        <taxon>Planctomycetota</taxon>
        <taxon>Planctomycetia</taxon>
        <taxon>Planctomycetales</taxon>
        <taxon>Planctomycetaceae</taxon>
        <taxon>Stratiformator</taxon>
    </lineage>
</organism>
<keyword evidence="2" id="KW-1133">Transmembrane helix</keyword>
<reference evidence="3 4" key="1">
    <citation type="submission" date="2019-02" db="EMBL/GenBank/DDBJ databases">
        <title>Deep-cultivation of Planctomycetes and their phenomic and genomic characterization uncovers novel biology.</title>
        <authorList>
            <person name="Wiegand S."/>
            <person name="Jogler M."/>
            <person name="Boedeker C."/>
            <person name="Pinto D."/>
            <person name="Vollmers J."/>
            <person name="Rivas-Marin E."/>
            <person name="Kohn T."/>
            <person name="Peeters S.H."/>
            <person name="Heuer A."/>
            <person name="Rast P."/>
            <person name="Oberbeckmann S."/>
            <person name="Bunk B."/>
            <person name="Jeske O."/>
            <person name="Meyerdierks A."/>
            <person name="Storesund J.E."/>
            <person name="Kallscheuer N."/>
            <person name="Luecker S."/>
            <person name="Lage O.M."/>
            <person name="Pohl T."/>
            <person name="Merkel B.J."/>
            <person name="Hornburger P."/>
            <person name="Mueller R.-W."/>
            <person name="Bruemmer F."/>
            <person name="Labrenz M."/>
            <person name="Spormann A.M."/>
            <person name="Op den Camp H."/>
            <person name="Overmann J."/>
            <person name="Amann R."/>
            <person name="Jetten M.S.M."/>
            <person name="Mascher T."/>
            <person name="Medema M.H."/>
            <person name="Devos D.P."/>
            <person name="Kaster A.-K."/>
            <person name="Ovreas L."/>
            <person name="Rohde M."/>
            <person name="Galperin M.Y."/>
            <person name="Jogler C."/>
        </authorList>
    </citation>
    <scope>NUCLEOTIDE SEQUENCE [LARGE SCALE GENOMIC DNA]</scope>
    <source>
        <strain evidence="3 4">Pan189</strain>
    </source>
</reference>
<gene>
    <name evidence="3" type="ORF">Pan189_25170</name>
</gene>
<evidence type="ECO:0008006" key="5">
    <source>
        <dbReference type="Google" id="ProtNLM"/>
    </source>
</evidence>
<name>A0A517R2M3_9PLAN</name>
<evidence type="ECO:0000313" key="3">
    <source>
        <dbReference type="EMBL" id="QDT38127.1"/>
    </source>
</evidence>
<dbReference type="EMBL" id="CP036268">
    <property type="protein sequence ID" value="QDT38127.1"/>
    <property type="molecule type" value="Genomic_DNA"/>
</dbReference>
<dbReference type="Gene3D" id="3.40.50.880">
    <property type="match status" value="1"/>
</dbReference>
<dbReference type="KEGG" id="svp:Pan189_25170"/>
<dbReference type="InterPro" id="IPR029062">
    <property type="entry name" value="Class_I_gatase-like"/>
</dbReference>
<evidence type="ECO:0000256" key="2">
    <source>
        <dbReference type="SAM" id="Phobius"/>
    </source>
</evidence>
<evidence type="ECO:0000313" key="4">
    <source>
        <dbReference type="Proteomes" id="UP000317318"/>
    </source>
</evidence>
<keyword evidence="2" id="KW-0472">Membrane</keyword>
<feature type="region of interest" description="Disordered" evidence="1">
    <location>
        <begin position="111"/>
        <end position="134"/>
    </location>
</feature>
<proteinExistence type="predicted"/>
<dbReference type="SUPFAM" id="SSF52317">
    <property type="entry name" value="Class I glutamine amidotransferase-like"/>
    <property type="match status" value="1"/>
</dbReference>
<sequence>MSTFAVMNLVPPSDWLLLAQSETAIRLIEWSLPETPLGWTLLVGGAALMIAFTVWMYLRDTVEHPPWVTFILTTLRLAVIVGLLLVLLNPQERVQRVVTRPSRMAILVDTSLSMADPQNAPPTTPDESWDPQSRAQAAQAALRDSGVLDELRKLHNISLFTFDGQLVEQAVFPQDSVLTGDSEDSDEGDDESEPEAQPSADESSSPNQLDPKTFKWNEVLQPVGRETRLGEALAELIRTQGGNTLAGVAVFSDGGLNAGVGEDAAIAAASRSEKPIRVATVGLGDVTEPANLMLTQVRAPSDVRYTVGREKQDPFDITAYLQATGMEGKQAVVKLLRHPADTEESTAAEIDSVPLRLPEDGSAVEVRFTEEPDTAGRFRYVVRVEPPAGIRDYRDDDNEKDLAINFVSRNTSVLIIAGGPMRDYRFSRNMLHRTPTFDVDVWLQTVSPSEVSMVSQDSSDLLTEFPRQFPLRPISDRLPETTDSPKTYDVVIAFDPDWTELAPEDLEHLSDWVRRQRGGLILVAGDINTPTVADDDPALEPVRDLYPVVLSRRILLDPASLAAEQPWPIGLTDAGRQSGYLQIAESADETSQFWNAFPGFYRVYPTRKPKDLATVQAVFTDPSAQSDGIPVLFATQQFGGGQVLYIGSPEVWRTRAYEEEYFNRFWVKAVNEVGRGRLQQGDGRAVILMDRTDFVIGETVRVRVQANDESGRPLTTGSLPMTVLNPAGRSVFPEGAELLPDPVNIGQFSGTFRAAVPGGYEISVELPGAETSESLSTNIDVAVPQLERMNPRQNRTLLTQIAEETSGEYLTVEQVQTRLPEIFSTSAAEATRIDEDLRTLWDRMWLLYAVLGCLSAEWLMRKLLKLA</sequence>
<dbReference type="PANTHER" id="PTHR37947:SF1">
    <property type="entry name" value="BLL2462 PROTEIN"/>
    <property type="match status" value="1"/>
</dbReference>
<dbReference type="SUPFAM" id="SSF53300">
    <property type="entry name" value="vWA-like"/>
    <property type="match status" value="1"/>
</dbReference>
<keyword evidence="2" id="KW-0812">Transmembrane</keyword>
<feature type="compositionally biased region" description="Polar residues" evidence="1">
    <location>
        <begin position="200"/>
        <end position="210"/>
    </location>
</feature>
<dbReference type="InterPro" id="IPR036465">
    <property type="entry name" value="vWFA_dom_sf"/>
</dbReference>
<protein>
    <recommendedName>
        <fullName evidence="5">VWFA domain-containing protein</fullName>
    </recommendedName>
</protein>
<feature type="region of interest" description="Disordered" evidence="1">
    <location>
        <begin position="177"/>
        <end position="214"/>
    </location>
</feature>
<accession>A0A517R2M3</accession>
<dbReference type="Proteomes" id="UP000317318">
    <property type="component" value="Chromosome"/>
</dbReference>
<dbReference type="AlphaFoldDB" id="A0A517R2M3"/>
<dbReference type="OrthoDB" id="224647at2"/>
<dbReference type="Gene3D" id="3.40.50.410">
    <property type="entry name" value="von Willebrand factor, type A domain"/>
    <property type="match status" value="1"/>
</dbReference>
<dbReference type="RefSeq" id="WP_145364175.1">
    <property type="nucleotide sequence ID" value="NZ_CP036268.1"/>
</dbReference>
<feature type="compositionally biased region" description="Acidic residues" evidence="1">
    <location>
        <begin position="181"/>
        <end position="194"/>
    </location>
</feature>
<feature type="transmembrane region" description="Helical" evidence="2">
    <location>
        <begin position="67"/>
        <end position="88"/>
    </location>
</feature>
<feature type="transmembrane region" description="Helical" evidence="2">
    <location>
        <begin position="37"/>
        <end position="58"/>
    </location>
</feature>